<comment type="caution">
    <text evidence="1">The sequence shown here is derived from an EMBL/GenBank/DDBJ whole genome shotgun (WGS) entry which is preliminary data.</text>
</comment>
<name>A0ACB7YHM6_9ERIC</name>
<dbReference type="EMBL" id="CM037158">
    <property type="protein sequence ID" value="KAH7852619.1"/>
    <property type="molecule type" value="Genomic_DNA"/>
</dbReference>
<keyword evidence="2" id="KW-1185">Reference proteome</keyword>
<protein>
    <submittedName>
        <fullName evidence="1">Uncharacterized protein</fullName>
    </submittedName>
</protein>
<proteinExistence type="predicted"/>
<gene>
    <name evidence="1" type="ORF">Vadar_027073</name>
</gene>
<dbReference type="Proteomes" id="UP000828048">
    <property type="component" value="Chromosome 8"/>
</dbReference>
<evidence type="ECO:0000313" key="2">
    <source>
        <dbReference type="Proteomes" id="UP000828048"/>
    </source>
</evidence>
<sequence length="203" mass="22651">MFQLSSYLSIDPYLNLKYLLEAKLRSLDHTLTRRKHHEYFAVRESSFSCTELSIVESRDGKLRSGKATGVLVSPQYSNARSILLLNNPASNLQNGMAILAAQLHPSTAGSWKTIQEVLFFLPSLLSSCGDERIIIFTTNHRDRHDVALLRPVNIMLGTYNERKIQLIKCDAVCMRKETGGSGNKKAQDQNLASISKSGLKILA</sequence>
<evidence type="ECO:0000313" key="1">
    <source>
        <dbReference type="EMBL" id="KAH7852619.1"/>
    </source>
</evidence>
<accession>A0ACB7YHM6</accession>
<organism evidence="1 2">
    <name type="scientific">Vaccinium darrowii</name>
    <dbReference type="NCBI Taxonomy" id="229202"/>
    <lineage>
        <taxon>Eukaryota</taxon>
        <taxon>Viridiplantae</taxon>
        <taxon>Streptophyta</taxon>
        <taxon>Embryophyta</taxon>
        <taxon>Tracheophyta</taxon>
        <taxon>Spermatophyta</taxon>
        <taxon>Magnoliopsida</taxon>
        <taxon>eudicotyledons</taxon>
        <taxon>Gunneridae</taxon>
        <taxon>Pentapetalae</taxon>
        <taxon>asterids</taxon>
        <taxon>Ericales</taxon>
        <taxon>Ericaceae</taxon>
        <taxon>Vaccinioideae</taxon>
        <taxon>Vaccinieae</taxon>
        <taxon>Vaccinium</taxon>
    </lineage>
</organism>
<reference evidence="1 2" key="1">
    <citation type="journal article" date="2021" name="Hortic Res">
        <title>High-quality reference genome and annotation aids understanding of berry development for evergreen blueberry (Vaccinium darrowii).</title>
        <authorList>
            <person name="Yu J."/>
            <person name="Hulse-Kemp A.M."/>
            <person name="Babiker E."/>
            <person name="Staton M."/>
        </authorList>
    </citation>
    <scope>NUCLEOTIDE SEQUENCE [LARGE SCALE GENOMIC DNA]</scope>
    <source>
        <strain evidence="2">cv. NJ 8807/NJ 8810</strain>
        <tissue evidence="1">Young leaf</tissue>
    </source>
</reference>